<proteinExistence type="predicted"/>
<evidence type="ECO:0000313" key="3">
    <source>
        <dbReference type="EMBL" id="SDZ23852.1"/>
    </source>
</evidence>
<sequence>MATRKISVSPAIAAAQTLLGDVRDLIEAARLRVASTINSEMTLLYWHIGQHIHDCESEVRQAGCSDKVLPSLAGHLVQGYGGSFSEKNLWRMVQFSTTFPDEPLVISPTRQLSWAHFIALIPLKDALQREYYASMASIERWSARTLRSRIDSRLYERTVLSFDTDTLVAQEPTQRATERMSPALFMRDPYILDFLGLHDAWQEGDLQAAVIREMEAFFLKSGMGFSLVARQRHMQMDDQDFQLDLLFYHRRLRRLVAVELKVGEFAAEDKDRMEHYLRWLDRHEHEPGEDAPLGIMLCSGNSSEQIELLELGRGGVQMAEYLPGLPARHVLAQRLREATRRAQWHWAQCHLEVGQG</sequence>
<organism evidence="3 4">
    <name type="scientific">Delftia lacustris</name>
    <dbReference type="NCBI Taxonomy" id="558537"/>
    <lineage>
        <taxon>Bacteria</taxon>
        <taxon>Pseudomonadati</taxon>
        <taxon>Pseudomonadota</taxon>
        <taxon>Betaproteobacteria</taxon>
        <taxon>Burkholderiales</taxon>
        <taxon>Comamonadaceae</taxon>
        <taxon>Delftia</taxon>
    </lineage>
</organism>
<feature type="domain" description="YhcG N-terminal" evidence="2">
    <location>
        <begin position="21"/>
        <end position="157"/>
    </location>
</feature>
<evidence type="ECO:0000259" key="1">
    <source>
        <dbReference type="Pfam" id="PF06250"/>
    </source>
</evidence>
<dbReference type="InterPro" id="IPR053148">
    <property type="entry name" value="PD-DEXK-like_domain"/>
</dbReference>
<dbReference type="InterPro" id="IPR009362">
    <property type="entry name" value="YhcG_C"/>
</dbReference>
<dbReference type="PANTHER" id="PTHR30547:SF5">
    <property type="entry name" value="NUCLEASE YHCG-RELATED"/>
    <property type="match status" value="1"/>
</dbReference>
<dbReference type="GeneID" id="94693497"/>
<dbReference type="PANTHER" id="PTHR30547">
    <property type="entry name" value="UNCHARACTERIZED PROTEIN YHCG-RELATED"/>
    <property type="match status" value="1"/>
</dbReference>
<dbReference type="RefSeq" id="WP_074922995.1">
    <property type="nucleotide sequence ID" value="NZ_CP141274.1"/>
</dbReference>
<dbReference type="EMBL" id="FNPE01000015">
    <property type="protein sequence ID" value="SDZ23852.1"/>
    <property type="molecule type" value="Genomic_DNA"/>
</dbReference>
<dbReference type="InterPro" id="IPR011856">
    <property type="entry name" value="tRNA_endonuc-like_dom_sf"/>
</dbReference>
<name>A0A1H3RDD8_9BURK</name>
<keyword evidence="3" id="KW-0378">Hydrolase</keyword>
<dbReference type="Pfam" id="PF06250">
    <property type="entry name" value="YhcG_C"/>
    <property type="match status" value="1"/>
</dbReference>
<dbReference type="InterPro" id="IPR041527">
    <property type="entry name" value="YhcG_N"/>
</dbReference>
<reference evidence="3 4" key="1">
    <citation type="submission" date="2016-10" db="EMBL/GenBank/DDBJ databases">
        <authorList>
            <person name="de Groot N.N."/>
        </authorList>
    </citation>
    <scope>NUCLEOTIDE SEQUENCE [LARGE SCALE GENOMIC DNA]</scope>
    <source>
        <strain evidence="3 4">LMG 24775</strain>
    </source>
</reference>
<keyword evidence="3" id="KW-0540">Nuclease</keyword>
<keyword evidence="3" id="KW-0255">Endonuclease</keyword>
<dbReference type="Gene3D" id="3.40.1350.10">
    <property type="match status" value="1"/>
</dbReference>
<dbReference type="GO" id="GO:0004519">
    <property type="term" value="F:endonuclease activity"/>
    <property type="evidence" value="ECO:0007669"/>
    <property type="project" value="UniProtKB-KW"/>
</dbReference>
<dbReference type="AlphaFoldDB" id="A0A1H3RDD8"/>
<gene>
    <name evidence="3" type="ORF">SAMN05421547_11594</name>
</gene>
<feature type="domain" description="YhcG PDDEXK nuclease" evidence="1">
    <location>
        <begin position="185"/>
        <end position="308"/>
    </location>
</feature>
<evidence type="ECO:0000259" key="2">
    <source>
        <dbReference type="Pfam" id="PF17761"/>
    </source>
</evidence>
<protein>
    <submittedName>
        <fullName evidence="3">Predicted nuclease of restriction endonuclease-like (RecB) superfamily, DUF1016 family</fullName>
    </submittedName>
</protein>
<evidence type="ECO:0000313" key="4">
    <source>
        <dbReference type="Proteomes" id="UP000183417"/>
    </source>
</evidence>
<dbReference type="Proteomes" id="UP000183417">
    <property type="component" value="Unassembled WGS sequence"/>
</dbReference>
<dbReference type="GO" id="GO:0003676">
    <property type="term" value="F:nucleic acid binding"/>
    <property type="evidence" value="ECO:0007669"/>
    <property type="project" value="InterPro"/>
</dbReference>
<dbReference type="Pfam" id="PF17761">
    <property type="entry name" value="DUF1016_N"/>
    <property type="match status" value="1"/>
</dbReference>
<accession>A0A1H3RDD8</accession>